<organism evidence="1 2">
    <name type="scientific">Streptomyces silvisoli</name>
    <dbReference type="NCBI Taxonomy" id="3034235"/>
    <lineage>
        <taxon>Bacteria</taxon>
        <taxon>Bacillati</taxon>
        <taxon>Actinomycetota</taxon>
        <taxon>Actinomycetes</taxon>
        <taxon>Kitasatosporales</taxon>
        <taxon>Streptomycetaceae</taxon>
        <taxon>Streptomyces</taxon>
    </lineage>
</organism>
<comment type="caution">
    <text evidence="1">The sequence shown here is derived from an EMBL/GenBank/DDBJ whole genome shotgun (WGS) entry which is preliminary data.</text>
</comment>
<gene>
    <name evidence="1" type="ORF">P3G67_28380</name>
</gene>
<protein>
    <recommendedName>
        <fullName evidence="3">Secreted protein</fullName>
    </recommendedName>
</protein>
<dbReference type="Proteomes" id="UP001216579">
    <property type="component" value="Unassembled WGS sequence"/>
</dbReference>
<keyword evidence="2" id="KW-1185">Reference proteome</keyword>
<dbReference type="RefSeq" id="WP_276096030.1">
    <property type="nucleotide sequence ID" value="NZ_JARJBC010000022.1"/>
</dbReference>
<reference evidence="1 2" key="1">
    <citation type="submission" date="2023-03" db="EMBL/GenBank/DDBJ databases">
        <title>Draft genome sequence of Streptomyces sp. RB6PN23 isolated from peat swamp forest in Thailand.</title>
        <authorList>
            <person name="Klaysubun C."/>
            <person name="Duangmal K."/>
        </authorList>
    </citation>
    <scope>NUCLEOTIDE SEQUENCE [LARGE SCALE GENOMIC DNA]</scope>
    <source>
        <strain evidence="1 2">RB6PN23</strain>
    </source>
</reference>
<accession>A0ABT5ZTA6</accession>
<sequence length="290" mass="31250">MRALTSRCRLIRTYESEGFDPMALFRTVAAVTAMTAVVLSLAAASPLSAPVATLPSASPTDLDYPYLWPEEGTVQPRETRPGDTLLVSTNDGVVHQDDTVRSPAFTEPVTLHNAKTSYAAAATVRCDIQPGTYPVYLLGEHRDSAVWAKVRIQPGDRNAACEHPSPYTAEGLWPLLRPMEPVRPGGRAHIALGVNATAAVGDVITSPAFSARTALTEATPHTRREAEHPSLEQLTHSFTADVTVLCGTKPGLYPVHFGFGTDQGTSGGYRFEAQLRVLPDDDQSRSNCVR</sequence>
<name>A0ABT5ZTA6_9ACTN</name>
<proteinExistence type="predicted"/>
<evidence type="ECO:0000313" key="2">
    <source>
        <dbReference type="Proteomes" id="UP001216579"/>
    </source>
</evidence>
<dbReference type="EMBL" id="JARJBC010000022">
    <property type="protein sequence ID" value="MDF3293060.1"/>
    <property type="molecule type" value="Genomic_DNA"/>
</dbReference>
<evidence type="ECO:0008006" key="3">
    <source>
        <dbReference type="Google" id="ProtNLM"/>
    </source>
</evidence>
<evidence type="ECO:0000313" key="1">
    <source>
        <dbReference type="EMBL" id="MDF3293060.1"/>
    </source>
</evidence>